<keyword evidence="3" id="KW-1185">Reference proteome</keyword>
<reference evidence="2 3" key="1">
    <citation type="submission" date="2020-01" db="EMBL/GenBank/DDBJ databases">
        <authorList>
            <person name="Chen J."/>
            <person name="Zhu S."/>
            <person name="Yang J."/>
        </authorList>
    </citation>
    <scope>NUCLEOTIDE SEQUENCE [LARGE SCALE GENOMIC DNA]</scope>
    <source>
        <strain evidence="2 3">345S023</strain>
    </source>
</reference>
<gene>
    <name evidence="2" type="ORF">GTH32_02845</name>
</gene>
<feature type="coiled-coil region" evidence="1">
    <location>
        <begin position="334"/>
        <end position="382"/>
    </location>
</feature>
<evidence type="ECO:0000313" key="2">
    <source>
        <dbReference type="EMBL" id="NDV90132.1"/>
    </source>
</evidence>
<protein>
    <submittedName>
        <fullName evidence="2">AAA family ATPase</fullName>
    </submittedName>
</protein>
<sequence length="606" mass="68670">MIIKRISVIGKGKPKAELCFDKGLNVVAGASDTGKSYVIKCFQYIFGGEEPPKNIDEAKGYNTVETEIQVDENESFILRREISATKPKVTLIELEPDGRESETIVLNPSHKGKNNLSAHILGKLGLNDKVLVNGVQSLKTSSLTLRVLSKLFLVDEGRIITESSPLGEGQREYTQETSLLKTLLTGADDSVVKELKQQQDTEGAVESRVKALEEYVAKKFSNHEEVKSTTEKLDSELNELEESLSKAQDELTALVEANSELDYKRNKFRGELSKLRETEKENLLLQGRFSLLIDKYNSDLERLEAGAEAASFVELYEMANCPTCGQEFEQEKGVKELKQLVQSTEAEINKNKFQVKGLTDSIEDLKQEYQMLAKEVVQKEAAVKELSEIIEGNISSKLKDYNVAIRLLNSKKNEFLKQRAIVDSRESLLKEIGELRVQLEDRTEKYVFPDFSAELTALCKNISAILQRWSFPGNEDVSFDMKSRDLVIGGKPRSHFGKGYRAISYAAFSLGLMEYLSKFERHPKFVILDSPLTTYRAGDNDENDDEVQLQKDMIFAFYIDLCDSFKDKQIIVFENQEPDEDLKPKMTYYHFSKNKEIGRYGFFPVA</sequence>
<dbReference type="Gene3D" id="3.40.50.300">
    <property type="entry name" value="P-loop containing nucleotide triphosphate hydrolases"/>
    <property type="match status" value="2"/>
</dbReference>
<accession>A0A7X5LIS9</accession>
<dbReference type="Proteomes" id="UP000470213">
    <property type="component" value="Unassembled WGS sequence"/>
</dbReference>
<comment type="caution">
    <text evidence="2">The sequence shown here is derived from an EMBL/GenBank/DDBJ whole genome shotgun (WGS) entry which is preliminary data.</text>
</comment>
<dbReference type="AlphaFoldDB" id="A0A7X5LIS9"/>
<organism evidence="2 3">
    <name type="scientific">Alteromonas profundi</name>
    <dbReference type="NCBI Taxonomy" id="2696062"/>
    <lineage>
        <taxon>Bacteria</taxon>
        <taxon>Pseudomonadati</taxon>
        <taxon>Pseudomonadota</taxon>
        <taxon>Gammaproteobacteria</taxon>
        <taxon>Alteromonadales</taxon>
        <taxon>Alteromonadaceae</taxon>
        <taxon>Alteromonas/Salinimonas group</taxon>
        <taxon>Alteromonas</taxon>
    </lineage>
</organism>
<name>A0A7X5LIS9_9ALTE</name>
<proteinExistence type="predicted"/>
<feature type="coiled-coil region" evidence="1">
    <location>
        <begin position="223"/>
        <end position="257"/>
    </location>
</feature>
<dbReference type="RefSeq" id="WP_163083733.1">
    <property type="nucleotide sequence ID" value="NZ_JAAAWN010000003.1"/>
</dbReference>
<dbReference type="SUPFAM" id="SSF52540">
    <property type="entry name" value="P-loop containing nucleoside triphosphate hydrolases"/>
    <property type="match status" value="1"/>
</dbReference>
<evidence type="ECO:0000256" key="1">
    <source>
        <dbReference type="SAM" id="Coils"/>
    </source>
</evidence>
<evidence type="ECO:0000313" key="3">
    <source>
        <dbReference type="Proteomes" id="UP000470213"/>
    </source>
</evidence>
<keyword evidence="1" id="KW-0175">Coiled coil</keyword>
<dbReference type="EMBL" id="JAAAWN010000003">
    <property type="protein sequence ID" value="NDV90132.1"/>
    <property type="molecule type" value="Genomic_DNA"/>
</dbReference>
<dbReference type="InterPro" id="IPR027417">
    <property type="entry name" value="P-loop_NTPase"/>
</dbReference>